<name>A0A1E8FEK1_9ALTE</name>
<reference evidence="2 3" key="1">
    <citation type="submission" date="2016-09" db="EMBL/GenBank/DDBJ databases">
        <title>Alteromonas lipolytica, a new species isolated from sea water.</title>
        <authorList>
            <person name="Wu Y.-H."/>
            <person name="Cheng H."/>
            <person name="Xu X.-W."/>
        </authorList>
    </citation>
    <scope>NUCLEOTIDE SEQUENCE [LARGE SCALE GENOMIC DNA]</scope>
    <source>
        <strain evidence="2 3">JW12</strain>
    </source>
</reference>
<dbReference type="Proteomes" id="UP000176037">
    <property type="component" value="Unassembled WGS sequence"/>
</dbReference>
<dbReference type="STRING" id="1856405.BFC17_18360"/>
<keyword evidence="1" id="KW-1133">Transmembrane helix</keyword>
<sequence>MDMFRVFRKIRLRLIDERKLINYFYYAIGEIILVVAGILIALSVNSYYKAVQDKKYEILMLGELESSIDKTLEALNKGYYPRVKLNEDAYGFFYQVISTQRQASEEEALTHLFNLTVHFLFHYDNGAYEALKSNGLDKIENPVVRREIISLFVGALPRIAFFTHEHNAELKNLSSEIYHKHVKYNVPDNGEPNQDNWLTGSINLTEMLADRQFMLLMRKVKEVTYDKRHRLDSIKVTLERNKALLEAEIARLKQ</sequence>
<evidence type="ECO:0000313" key="2">
    <source>
        <dbReference type="EMBL" id="OFI34350.1"/>
    </source>
</evidence>
<keyword evidence="3" id="KW-1185">Reference proteome</keyword>
<proteinExistence type="predicted"/>
<keyword evidence="1" id="KW-0812">Transmembrane</keyword>
<evidence type="ECO:0000256" key="1">
    <source>
        <dbReference type="SAM" id="Phobius"/>
    </source>
</evidence>
<dbReference type="EMBL" id="MJIC01000013">
    <property type="protein sequence ID" value="OFI34350.1"/>
    <property type="molecule type" value="Genomic_DNA"/>
</dbReference>
<evidence type="ECO:0000313" key="3">
    <source>
        <dbReference type="Proteomes" id="UP000176037"/>
    </source>
</evidence>
<keyword evidence="1" id="KW-0472">Membrane</keyword>
<organism evidence="2 3">
    <name type="scientific">Alteromonas lipolytica</name>
    <dbReference type="NCBI Taxonomy" id="1856405"/>
    <lineage>
        <taxon>Bacteria</taxon>
        <taxon>Pseudomonadati</taxon>
        <taxon>Pseudomonadota</taxon>
        <taxon>Gammaproteobacteria</taxon>
        <taxon>Alteromonadales</taxon>
        <taxon>Alteromonadaceae</taxon>
        <taxon>Alteromonas/Salinimonas group</taxon>
        <taxon>Alteromonas</taxon>
    </lineage>
</organism>
<protein>
    <submittedName>
        <fullName evidence="2">Uncharacterized protein</fullName>
    </submittedName>
</protein>
<comment type="caution">
    <text evidence="2">The sequence shown here is derived from an EMBL/GenBank/DDBJ whole genome shotgun (WGS) entry which is preliminary data.</text>
</comment>
<gene>
    <name evidence="2" type="ORF">BFC17_18360</name>
</gene>
<accession>A0A1E8FEK1</accession>
<dbReference type="AlphaFoldDB" id="A0A1E8FEK1"/>
<feature type="transmembrane region" description="Helical" evidence="1">
    <location>
        <begin position="20"/>
        <end position="44"/>
    </location>
</feature>